<comment type="caution">
    <text evidence="1">The sequence shown here is derived from an EMBL/GenBank/DDBJ whole genome shotgun (WGS) entry which is preliminary data.</text>
</comment>
<sequence length="214" mass="24882">MWESMQPKTYEYDPAVFDFAAAVRSIYRTEDLSTLRPDAPMELLTWRTDQSTEFHAAFYREFEPRLRDLYRGFVKSFVPDVLGTDEFCFQRVPTFRIHFPGNVAVGEFHKDGDYHHADGEVNFWLPLTRAWGTNSVWVEREQGSEDYAATELDVGQLLVFDAVGWNHGNKVNDTDSTRVSFDFRCIRLADYRASDLRTVDAGRGLWIGDYFDVF</sequence>
<dbReference type="AlphaFoldDB" id="A0A372ZNG2"/>
<accession>A0A372ZNG2</accession>
<reference evidence="1 2" key="1">
    <citation type="submission" date="2018-08" db="EMBL/GenBank/DDBJ databases">
        <title>Diversity &amp; Physiological Properties of Lignin-Decomposing Actinobacteria from Soil.</title>
        <authorList>
            <person name="Roh S.G."/>
            <person name="Kim S.B."/>
        </authorList>
    </citation>
    <scope>NUCLEOTIDE SEQUENCE [LARGE SCALE GENOMIC DNA]</scope>
    <source>
        <strain evidence="1 2">MMS17-GH009</strain>
    </source>
</reference>
<dbReference type="EMBL" id="QVIG01000001">
    <property type="protein sequence ID" value="RGD57271.1"/>
    <property type="molecule type" value="Genomic_DNA"/>
</dbReference>
<protein>
    <submittedName>
        <fullName evidence="1">Streptomycin biosynthesis protein StrG</fullName>
    </submittedName>
</protein>
<keyword evidence="2" id="KW-1185">Reference proteome</keyword>
<dbReference type="Proteomes" id="UP000263377">
    <property type="component" value="Unassembled WGS sequence"/>
</dbReference>
<gene>
    <name evidence="1" type="ORF">DR950_05210</name>
</gene>
<proteinExistence type="predicted"/>
<organism evidence="1 2">
    <name type="scientific">Kitasatospora xanthocidica</name>
    <dbReference type="NCBI Taxonomy" id="83382"/>
    <lineage>
        <taxon>Bacteria</taxon>
        <taxon>Bacillati</taxon>
        <taxon>Actinomycetota</taxon>
        <taxon>Actinomycetes</taxon>
        <taxon>Kitasatosporales</taxon>
        <taxon>Streptomycetaceae</taxon>
        <taxon>Kitasatospora</taxon>
    </lineage>
</organism>
<name>A0A372ZNG2_9ACTN</name>
<evidence type="ECO:0000313" key="2">
    <source>
        <dbReference type="Proteomes" id="UP000263377"/>
    </source>
</evidence>
<dbReference type="SUPFAM" id="SSF51197">
    <property type="entry name" value="Clavaminate synthase-like"/>
    <property type="match status" value="1"/>
</dbReference>
<evidence type="ECO:0000313" key="1">
    <source>
        <dbReference type="EMBL" id="RGD57271.1"/>
    </source>
</evidence>